<evidence type="ECO:0000256" key="10">
    <source>
        <dbReference type="PROSITE-ProRule" id="PRU00581"/>
    </source>
</evidence>
<evidence type="ECO:0000313" key="17">
    <source>
        <dbReference type="Proteomes" id="UP000322234"/>
    </source>
</evidence>
<dbReference type="Pfam" id="PF08313">
    <property type="entry name" value="SCA7"/>
    <property type="match status" value="1"/>
</dbReference>
<feature type="region of interest" description="Disordered" evidence="11">
    <location>
        <begin position="494"/>
        <end position="571"/>
    </location>
</feature>
<evidence type="ECO:0000256" key="1">
    <source>
        <dbReference type="ARBA" id="ARBA00001970"/>
    </source>
</evidence>
<evidence type="ECO:0000259" key="14">
    <source>
        <dbReference type="PROSITE" id="PS51225"/>
    </source>
</evidence>
<dbReference type="Proteomes" id="UP000322234">
    <property type="component" value="Unassembled WGS sequence"/>
</dbReference>
<evidence type="ECO:0000259" key="15">
    <source>
        <dbReference type="PROSITE" id="PS51505"/>
    </source>
</evidence>
<dbReference type="GO" id="GO:0016020">
    <property type="term" value="C:membrane"/>
    <property type="evidence" value="ECO:0007669"/>
    <property type="project" value="UniProtKB-SubCell"/>
</dbReference>
<dbReference type="PANTHER" id="PTHR15117">
    <property type="entry name" value="ATAXIN 7 RELATED"/>
    <property type="match status" value="1"/>
</dbReference>
<feature type="domain" description="SCA7" evidence="15">
    <location>
        <begin position="569"/>
        <end position="636"/>
    </location>
</feature>
<feature type="compositionally biased region" description="Low complexity" evidence="11">
    <location>
        <begin position="705"/>
        <end position="716"/>
    </location>
</feature>
<dbReference type="Gene3D" id="1.20.120.1770">
    <property type="match status" value="1"/>
</dbReference>
<feature type="transmembrane region" description="Helical" evidence="12">
    <location>
        <begin position="1171"/>
        <end position="1195"/>
    </location>
</feature>
<keyword evidence="6" id="KW-0249">Electron transport</keyword>
<feature type="transmembrane region" description="Helical" evidence="12">
    <location>
        <begin position="214"/>
        <end position="234"/>
    </location>
</feature>
<feature type="region of interest" description="Disordered" evidence="11">
    <location>
        <begin position="797"/>
        <end position="848"/>
    </location>
</feature>
<dbReference type="PROSITE" id="PS51225">
    <property type="entry name" value="MARVEL"/>
    <property type="match status" value="1"/>
</dbReference>
<accession>A0A6B0QT68</accession>
<organism evidence="16 17">
    <name type="scientific">Bos mutus</name>
    <name type="common">wild yak</name>
    <dbReference type="NCBI Taxonomy" id="72004"/>
    <lineage>
        <taxon>Eukaryota</taxon>
        <taxon>Metazoa</taxon>
        <taxon>Chordata</taxon>
        <taxon>Craniata</taxon>
        <taxon>Vertebrata</taxon>
        <taxon>Euteleostomi</taxon>
        <taxon>Mammalia</taxon>
        <taxon>Eutheria</taxon>
        <taxon>Laurasiatheria</taxon>
        <taxon>Artiodactyla</taxon>
        <taxon>Ruminantia</taxon>
        <taxon>Pecora</taxon>
        <taxon>Bovidae</taxon>
        <taxon>Bovinae</taxon>
        <taxon>Bos</taxon>
    </lineage>
</organism>
<evidence type="ECO:0008006" key="18">
    <source>
        <dbReference type="Google" id="ProtNLM"/>
    </source>
</evidence>
<comment type="similarity">
    <text evidence="3">Belongs to the synaptophysin/synaptobrevin family.</text>
</comment>
<feature type="transmembrane region" description="Helical" evidence="12">
    <location>
        <begin position="1242"/>
        <end position="1262"/>
    </location>
</feature>
<feature type="transmembrane region" description="Helical" evidence="12">
    <location>
        <begin position="151"/>
        <end position="171"/>
    </location>
</feature>
<dbReference type="GO" id="GO:0008021">
    <property type="term" value="C:synaptic vesicle"/>
    <property type="evidence" value="ECO:0007669"/>
    <property type="project" value="InterPro"/>
</dbReference>
<comment type="cofactor">
    <cofactor evidence="1">
        <name>heme b</name>
        <dbReference type="ChEBI" id="CHEBI:60344"/>
    </cofactor>
</comment>
<evidence type="ECO:0000256" key="5">
    <source>
        <dbReference type="ARBA" id="ARBA00022692"/>
    </source>
</evidence>
<feature type="transmembrane region" description="Helical" evidence="12">
    <location>
        <begin position="1139"/>
        <end position="1159"/>
    </location>
</feature>
<dbReference type="PANTHER" id="PTHR15117:SF5">
    <property type="entry name" value="ATAXIN-7-LIKE PROTEIN 2"/>
    <property type="match status" value="1"/>
</dbReference>
<dbReference type="Pfam" id="PF01284">
    <property type="entry name" value="MARVEL"/>
    <property type="match status" value="1"/>
</dbReference>
<evidence type="ECO:0000313" key="16">
    <source>
        <dbReference type="EMBL" id="MXQ79626.1"/>
    </source>
</evidence>
<dbReference type="CDD" id="cd08761">
    <property type="entry name" value="Cyt_b561_CYB561D2_like"/>
    <property type="match status" value="1"/>
</dbReference>
<evidence type="ECO:0000259" key="13">
    <source>
        <dbReference type="PROSITE" id="PS50939"/>
    </source>
</evidence>
<comment type="subcellular location">
    <subcellularLocation>
        <location evidence="2">Membrane</location>
        <topology evidence="2">Multi-pass membrane protein</topology>
    </subcellularLocation>
</comment>
<evidence type="ECO:0000256" key="4">
    <source>
        <dbReference type="ARBA" id="ARBA00022448"/>
    </source>
</evidence>
<dbReference type="InterPro" id="IPR052237">
    <property type="entry name" value="Ataxin-7-like_regulator"/>
</dbReference>
<evidence type="ECO:0000256" key="2">
    <source>
        <dbReference type="ARBA" id="ARBA00004141"/>
    </source>
</evidence>
<feature type="compositionally biased region" description="Low complexity" evidence="11">
    <location>
        <begin position="799"/>
        <end position="822"/>
    </location>
</feature>
<feature type="region of interest" description="Disordered" evidence="11">
    <location>
        <begin position="690"/>
        <end position="737"/>
    </location>
</feature>
<feature type="transmembrane region" description="Helical" evidence="12">
    <location>
        <begin position="117"/>
        <end position="139"/>
    </location>
</feature>
<dbReference type="InterPro" id="IPR013243">
    <property type="entry name" value="SCA7_dom"/>
</dbReference>
<dbReference type="EMBL" id="VBQZ03000002">
    <property type="protein sequence ID" value="MXQ79626.1"/>
    <property type="molecule type" value="Genomic_DNA"/>
</dbReference>
<feature type="compositionally biased region" description="Basic and acidic residues" evidence="11">
    <location>
        <begin position="545"/>
        <end position="559"/>
    </location>
</feature>
<feature type="transmembrane region" description="Helical" evidence="12">
    <location>
        <begin position="1207"/>
        <end position="1230"/>
    </location>
</feature>
<keyword evidence="9" id="KW-0325">Glycoprotein</keyword>
<proteinExistence type="inferred from homology"/>
<dbReference type="Pfam" id="PF03188">
    <property type="entry name" value="Cytochrom_B561"/>
    <property type="match status" value="1"/>
</dbReference>
<dbReference type="PRINTS" id="PR00220">
    <property type="entry name" value="SYNAPTOPHYSN"/>
</dbReference>
<name>A0A6B0QT68_9CETA</name>
<feature type="compositionally biased region" description="Basic and acidic residues" evidence="11">
    <location>
        <begin position="896"/>
        <end position="907"/>
    </location>
</feature>
<feature type="domain" description="Cytochrome b561" evidence="13">
    <location>
        <begin position="1065"/>
        <end position="1269"/>
    </location>
</feature>
<sequence>MSSTESSSRTADKSPRQQVDRLLVGLRWRRLEEPLGFIKVLQWLFAIFAFGSCGSYSGETGATVRCNNEAKDVSAIIVSFGYPFRLNRVQYEMPLCDDESTSKTMHLMGDFSAPAEFFVTLGIFSFFYTIAALVIYLRFHKLYTENRRFPLVDFCVTVSFTFFWLVAAAAWGKGLTDVKGATRPSSLTAAMSVCHGEEAVCSAGATPSMGLANISVLFGFINFFLWAGNCWFVFKETPWHGQGQDQGQGTSPESAAEQGAVEKQLYSPTPHPHLSPGQADAIGASSLRDPVPYLSLYALAIELPREEGQRQIQPFSKPVPVSPFVIPKGASGLVVFGVTAGITPLKKFARAELEESNKNPKKLDAMTLIKEDMSIFGHCPAHDDFYLVVCNHCSQVVKPQAFQKHCERRHGPLSKLYTRAPPPPPAPASSQKCHVVNGQGPACRGPGSTKTSSREKGQGSRSRGHQPPEKTQKDNLCLFVPVVNLEKMSSLPKPDGHGIRVAPPSAFLSQPGGLTKDSPGKNPMASPSKELPGRESIEIAPSEGPSHRTEGSPSEKEPGGAKLPPKTHRKMARKECDLNRQCGVINPETKKICTRLLTCKIHSVHQRREVQGRAKDFDVLVAELKANSRKGESPKEKSPGRKEAALERPSQEPPASVQLVAAAAAPSGAFSARAKPTYPYCALPRSRASSESELDDEGPCGDGDPGLFPFPLPRGGAQASSEESEEEGTSDELHLPTDCHYANRPPRPQAFCTFGSRLVSPGCYVFSRRLDRFCSALSSMLERHLSSHMWKKIPPAAEPPSHLVSSLPSAPLSPSPTGSSPRLPGPPPRPTCPASTPPTKDSLVPSYPAGSPNVAAACSQAECIGGSQAITSPLPANTPSPSFSKLPPSKASKSSKGKDRLEVEAPSRKRKLSPGPTTFKRTCILEPTGKGKPSGCRGLTAKTKPALGLGLNGTVGPRVKRAGPLDCRGSPHQPPTPVKASQLDSQGVAGHAAKALPTNCLSEEEVAKKRKNLATYCRPVKAKHCQAGAPADAACSVRRKKPGPALAFEEKCSTLQRALWASRRIVGGVPGRSLSRIRGRLRDRKPGRLALAAGSVRLPGAAMQSLEFCLCMAEAILLFSPEHSLFFFCSRKARIRLHWAGQTLAILCAALGLGFIISSRTRSELPHLASWHSWVGALTLLATIGQALCGLCLLCPRAARVSRVARLKLYHLTCGLVVYLLATVTVLLGMHSVWFQAQIKGAAWYLCLVLPLYPALVIMHQISSSYLPRKKMEMLLE</sequence>
<evidence type="ECO:0000256" key="9">
    <source>
        <dbReference type="ARBA" id="ARBA00023180"/>
    </source>
</evidence>
<keyword evidence="4" id="KW-0813">Transport</keyword>
<evidence type="ECO:0000256" key="11">
    <source>
        <dbReference type="SAM" id="MobiDB-lite"/>
    </source>
</evidence>
<dbReference type="PROSITE" id="PS50939">
    <property type="entry name" value="CYTOCHROME_B561"/>
    <property type="match status" value="1"/>
</dbReference>
<keyword evidence="17" id="KW-1185">Reference proteome</keyword>
<feature type="compositionally biased region" description="Low complexity" evidence="11">
    <location>
        <begin position="879"/>
        <end position="894"/>
    </location>
</feature>
<keyword evidence="5 10" id="KW-0812">Transmembrane</keyword>
<dbReference type="AlphaFoldDB" id="A0A6B0QT68"/>
<dbReference type="InterPro" id="IPR008253">
    <property type="entry name" value="Marvel"/>
</dbReference>
<dbReference type="Gene3D" id="6.10.140.1270">
    <property type="match status" value="1"/>
</dbReference>
<feature type="transmembrane region" description="Helical" evidence="12">
    <location>
        <begin position="36"/>
        <end position="57"/>
    </location>
</feature>
<feature type="region of interest" description="Disordered" evidence="11">
    <location>
        <begin position="627"/>
        <end position="656"/>
    </location>
</feature>
<feature type="region of interest" description="Disordered" evidence="11">
    <location>
        <begin position="413"/>
        <end position="475"/>
    </location>
</feature>
<dbReference type="SMART" id="SM00665">
    <property type="entry name" value="B561"/>
    <property type="match status" value="1"/>
</dbReference>
<feature type="compositionally biased region" description="Basic and acidic residues" evidence="11">
    <location>
        <begin position="629"/>
        <end position="650"/>
    </location>
</feature>
<protein>
    <recommendedName>
        <fullName evidence="18">Ataxin-7-like protein 2</fullName>
    </recommendedName>
</protein>
<gene>
    <name evidence="16" type="ORF">E5288_WYG006895</name>
</gene>
<dbReference type="InterPro" id="IPR006593">
    <property type="entry name" value="Cyt_b561/ferric_Rdtase_TM"/>
</dbReference>
<evidence type="ECO:0000256" key="8">
    <source>
        <dbReference type="ARBA" id="ARBA00023136"/>
    </source>
</evidence>
<keyword evidence="7 12" id="KW-1133">Transmembrane helix</keyword>
<dbReference type="PROSITE" id="PS51505">
    <property type="entry name" value="SCA7"/>
    <property type="match status" value="1"/>
</dbReference>
<dbReference type="InterPro" id="IPR001285">
    <property type="entry name" value="Synaptophysin/porin"/>
</dbReference>
<feature type="domain" description="MARVEL" evidence="14">
    <location>
        <begin position="30"/>
        <end position="238"/>
    </location>
</feature>
<evidence type="ECO:0000256" key="7">
    <source>
        <dbReference type="ARBA" id="ARBA00022989"/>
    </source>
</evidence>
<comment type="caution">
    <text evidence="16">The sequence shown here is derived from an EMBL/GenBank/DDBJ whole genome shotgun (WGS) entry which is preliminary data.</text>
</comment>
<evidence type="ECO:0000256" key="3">
    <source>
        <dbReference type="ARBA" id="ARBA00006476"/>
    </source>
</evidence>
<evidence type="ECO:0000256" key="12">
    <source>
        <dbReference type="SAM" id="Phobius"/>
    </source>
</evidence>
<feature type="region of interest" description="Disordered" evidence="11">
    <location>
        <begin position="870"/>
        <end position="926"/>
    </location>
</feature>
<reference evidence="16" key="1">
    <citation type="submission" date="2019-10" db="EMBL/GenBank/DDBJ databases">
        <title>The sequence and de novo assembly of the wild yak genome.</title>
        <authorList>
            <person name="Liu Y."/>
        </authorList>
    </citation>
    <scope>NUCLEOTIDE SEQUENCE [LARGE SCALE GENOMIC DNA]</scope>
    <source>
        <strain evidence="16">WY2019</strain>
    </source>
</reference>
<keyword evidence="8 10" id="KW-0472">Membrane</keyword>
<evidence type="ECO:0000256" key="6">
    <source>
        <dbReference type="ARBA" id="ARBA00022982"/>
    </source>
</evidence>